<proteinExistence type="predicted"/>
<gene>
    <name evidence="1" type="ORF">CSKR_105545</name>
</gene>
<dbReference type="InParanoid" id="A0A419QEQ2"/>
<comment type="caution">
    <text evidence="1">The sequence shown here is derived from an EMBL/GenBank/DDBJ whole genome shotgun (WGS) entry which is preliminary data.</text>
</comment>
<reference evidence="1 2" key="2">
    <citation type="journal article" date="2021" name="Genomics">
        <title>High-quality reference genome for Clonorchis sinensis.</title>
        <authorList>
            <person name="Young N.D."/>
            <person name="Stroehlein A.J."/>
            <person name="Kinkar L."/>
            <person name="Wang T."/>
            <person name="Sohn W.M."/>
            <person name="Chang B.C.H."/>
            <person name="Kaur P."/>
            <person name="Weisz D."/>
            <person name="Dudchenko O."/>
            <person name="Aiden E.L."/>
            <person name="Korhonen P.K."/>
            <person name="Gasser R.B."/>
        </authorList>
    </citation>
    <scope>NUCLEOTIDE SEQUENCE [LARGE SCALE GENOMIC DNA]</scope>
    <source>
        <strain evidence="1">Cs-k2</strain>
    </source>
</reference>
<organism evidence="1 2">
    <name type="scientific">Clonorchis sinensis</name>
    <name type="common">Chinese liver fluke</name>
    <dbReference type="NCBI Taxonomy" id="79923"/>
    <lineage>
        <taxon>Eukaryota</taxon>
        <taxon>Metazoa</taxon>
        <taxon>Spiralia</taxon>
        <taxon>Lophotrochozoa</taxon>
        <taxon>Platyhelminthes</taxon>
        <taxon>Trematoda</taxon>
        <taxon>Digenea</taxon>
        <taxon>Opisthorchiida</taxon>
        <taxon>Opisthorchiata</taxon>
        <taxon>Opisthorchiidae</taxon>
        <taxon>Clonorchis</taxon>
    </lineage>
</organism>
<dbReference type="EMBL" id="NIRI02000056">
    <property type="protein sequence ID" value="KAG5446784.1"/>
    <property type="molecule type" value="Genomic_DNA"/>
</dbReference>
<name>A0A419QEQ2_CLOSI</name>
<evidence type="ECO:0000313" key="2">
    <source>
        <dbReference type="Proteomes" id="UP000286415"/>
    </source>
</evidence>
<protein>
    <submittedName>
        <fullName evidence="1">Uncharacterized protein</fullName>
    </submittedName>
</protein>
<sequence>MEEKSQENEKLMILQTLEKCPKQCHTIQMSARLTLGLFVGDQCPRAKPSAQKPDRKTASSHIFQHPTWRASRLVRYLTTDLPGMKKFRSVARAPPKDQKTRAVTPPQLNVLHQAASCSSCYDIRDIAIHNIRLTETRGLRLPDESQEGRNRSWAVEQFSATL</sequence>
<dbReference type="Proteomes" id="UP000286415">
    <property type="component" value="Unassembled WGS sequence"/>
</dbReference>
<evidence type="ECO:0000313" key="1">
    <source>
        <dbReference type="EMBL" id="KAG5446784.1"/>
    </source>
</evidence>
<keyword evidence="2" id="KW-1185">Reference proteome</keyword>
<accession>A0A419QEQ2</accession>
<dbReference type="AlphaFoldDB" id="A0A419QEQ2"/>
<reference evidence="1 2" key="1">
    <citation type="journal article" date="2018" name="Biotechnol. Adv.">
        <title>Improved genomic resources and new bioinformatic workflow for the carcinogenic parasite Clonorchis sinensis: Biotechnological implications.</title>
        <authorList>
            <person name="Wang D."/>
            <person name="Korhonen P.K."/>
            <person name="Gasser R.B."/>
            <person name="Young N.D."/>
        </authorList>
    </citation>
    <scope>NUCLEOTIDE SEQUENCE [LARGE SCALE GENOMIC DNA]</scope>
    <source>
        <strain evidence="1">Cs-k2</strain>
    </source>
</reference>